<evidence type="ECO:0000259" key="1">
    <source>
        <dbReference type="Pfam" id="PF10988"/>
    </source>
</evidence>
<comment type="caution">
    <text evidence="2">The sequence shown here is derived from an EMBL/GenBank/DDBJ whole genome shotgun (WGS) entry which is preliminary data.</text>
</comment>
<keyword evidence="3" id="KW-1185">Reference proteome</keyword>
<sequence length="264" mass="29035">MRASICNNKLFPLTAVKGFLVVFVVLIYSCNSENAPDCFQDAGEISRTEIDVDQFSKITVFEKISLILKQGETQKVEIETGEYLLNDIVAEVLDDRLILRNGNGCNFFRAYGLTKVYITSPNISEIRSSTGLPIKSDGALGYTSLLLFSESFTDPQAETTDGEFDLELDTGSLAIVVNGIAYFRLKGNTENLNINIAAGDSRIDAENLLANVVSLNHRGTNDIQINPQQSLSGVIRGTGDVISYNQPSILEIEELYTGKLIFRD</sequence>
<dbReference type="EMBL" id="JABTCG010000006">
    <property type="protein sequence ID" value="MBD0852278.1"/>
    <property type="molecule type" value="Genomic_DNA"/>
</dbReference>
<reference evidence="2 3" key="1">
    <citation type="submission" date="2020-05" db="EMBL/GenBank/DDBJ databases">
        <title>The draft genome sequence of Maribacter arenosus CAU 1321.</title>
        <authorList>
            <person name="Mu L."/>
        </authorList>
    </citation>
    <scope>NUCLEOTIDE SEQUENCE [LARGE SCALE GENOMIC DNA]</scope>
    <source>
        <strain evidence="2 3">CAU 1321</strain>
    </source>
</reference>
<dbReference type="PROSITE" id="PS51257">
    <property type="entry name" value="PROKAR_LIPOPROTEIN"/>
    <property type="match status" value="1"/>
</dbReference>
<name>A0ABR7VF52_9FLAO</name>
<proteinExistence type="predicted"/>
<dbReference type="Proteomes" id="UP000598350">
    <property type="component" value="Unassembled WGS sequence"/>
</dbReference>
<dbReference type="Gene3D" id="2.160.20.120">
    <property type="match status" value="1"/>
</dbReference>
<feature type="domain" description="Putative auto-transporter adhesin head GIN" evidence="1">
    <location>
        <begin position="54"/>
        <end position="247"/>
    </location>
</feature>
<dbReference type="InterPro" id="IPR021255">
    <property type="entry name" value="DUF2807"/>
</dbReference>
<evidence type="ECO:0000313" key="2">
    <source>
        <dbReference type="EMBL" id="MBD0852278.1"/>
    </source>
</evidence>
<gene>
    <name evidence="2" type="ORF">HPE63_16470</name>
</gene>
<evidence type="ECO:0000313" key="3">
    <source>
        <dbReference type="Proteomes" id="UP000598350"/>
    </source>
</evidence>
<accession>A0ABR7VF52</accession>
<protein>
    <submittedName>
        <fullName evidence="2">DUF2807 domain-containing protein</fullName>
    </submittedName>
</protein>
<dbReference type="Pfam" id="PF10988">
    <property type="entry name" value="DUF2807"/>
    <property type="match status" value="1"/>
</dbReference>
<organism evidence="2 3">
    <name type="scientific">Maribacter arenosus</name>
    <dbReference type="NCBI Taxonomy" id="1854708"/>
    <lineage>
        <taxon>Bacteria</taxon>
        <taxon>Pseudomonadati</taxon>
        <taxon>Bacteroidota</taxon>
        <taxon>Flavobacteriia</taxon>
        <taxon>Flavobacteriales</taxon>
        <taxon>Flavobacteriaceae</taxon>
        <taxon>Maribacter</taxon>
    </lineage>
</organism>
<dbReference type="RefSeq" id="WP_188315403.1">
    <property type="nucleotide sequence ID" value="NZ_JABTCG010000006.1"/>
</dbReference>